<dbReference type="InterPro" id="IPR051782">
    <property type="entry name" value="ABC_Transporter_VariousFunc"/>
</dbReference>
<organism evidence="5 6">
    <name type="scientific">Blastopirellula marina</name>
    <dbReference type="NCBI Taxonomy" id="124"/>
    <lineage>
        <taxon>Bacteria</taxon>
        <taxon>Pseudomonadati</taxon>
        <taxon>Planctomycetota</taxon>
        <taxon>Planctomycetia</taxon>
        <taxon>Pirellulales</taxon>
        <taxon>Pirellulaceae</taxon>
        <taxon>Blastopirellula</taxon>
    </lineage>
</organism>
<dbReference type="PANTHER" id="PTHR42939">
    <property type="entry name" value="ABC TRANSPORTER ATP-BINDING PROTEIN ALBC-RELATED"/>
    <property type="match status" value="1"/>
</dbReference>
<keyword evidence="1" id="KW-0813">Transport</keyword>
<evidence type="ECO:0000313" key="5">
    <source>
        <dbReference type="EMBL" id="PQO41251.1"/>
    </source>
</evidence>
<dbReference type="EMBL" id="PUIA01000003">
    <property type="protein sequence ID" value="PQO41251.1"/>
    <property type="molecule type" value="Genomic_DNA"/>
</dbReference>
<dbReference type="PANTHER" id="PTHR42939:SF1">
    <property type="entry name" value="ABC TRANSPORTER ATP-BINDING PROTEIN ALBC-RELATED"/>
    <property type="match status" value="1"/>
</dbReference>
<gene>
    <name evidence="5" type="ORF">C5Y96_00620</name>
</gene>
<dbReference type="Pfam" id="PF00005">
    <property type="entry name" value="ABC_tran"/>
    <property type="match status" value="1"/>
</dbReference>
<comment type="caution">
    <text evidence="5">The sequence shown here is derived from an EMBL/GenBank/DDBJ whole genome shotgun (WGS) entry which is preliminary data.</text>
</comment>
<dbReference type="InterPro" id="IPR003593">
    <property type="entry name" value="AAA+_ATPase"/>
</dbReference>
<protein>
    <recommendedName>
        <fullName evidence="4">ABC transporter domain-containing protein</fullName>
    </recommendedName>
</protein>
<evidence type="ECO:0000256" key="2">
    <source>
        <dbReference type="ARBA" id="ARBA00022741"/>
    </source>
</evidence>
<dbReference type="OrthoDB" id="260707at2"/>
<proteinExistence type="predicted"/>
<keyword evidence="3" id="KW-0067">ATP-binding</keyword>
<reference evidence="5 6" key="1">
    <citation type="submission" date="2018-02" db="EMBL/GenBank/DDBJ databases">
        <title>Comparative genomes isolates from brazilian mangrove.</title>
        <authorList>
            <person name="Araujo J.E."/>
            <person name="Taketani R.G."/>
            <person name="Silva M.C.P."/>
            <person name="Loureco M.V."/>
            <person name="Andreote F.D."/>
        </authorList>
    </citation>
    <scope>NUCLEOTIDE SEQUENCE [LARGE SCALE GENOMIC DNA]</scope>
    <source>
        <strain evidence="5 6">HEX-2 MGV</strain>
    </source>
</reference>
<accession>A0A2S8GAE5</accession>
<dbReference type="SMART" id="SM00382">
    <property type="entry name" value="AAA"/>
    <property type="match status" value="1"/>
</dbReference>
<dbReference type="InterPro" id="IPR027417">
    <property type="entry name" value="P-loop_NTPase"/>
</dbReference>
<evidence type="ECO:0000256" key="1">
    <source>
        <dbReference type="ARBA" id="ARBA00022448"/>
    </source>
</evidence>
<evidence type="ECO:0000259" key="4">
    <source>
        <dbReference type="PROSITE" id="PS50893"/>
    </source>
</evidence>
<dbReference type="PROSITE" id="PS50893">
    <property type="entry name" value="ABC_TRANSPORTER_2"/>
    <property type="match status" value="1"/>
</dbReference>
<dbReference type="RefSeq" id="WP_146115463.1">
    <property type="nucleotide sequence ID" value="NZ_PUIA01000003.1"/>
</dbReference>
<dbReference type="Proteomes" id="UP000240009">
    <property type="component" value="Unassembled WGS sequence"/>
</dbReference>
<evidence type="ECO:0000313" key="6">
    <source>
        <dbReference type="Proteomes" id="UP000240009"/>
    </source>
</evidence>
<feature type="domain" description="ABC transporter" evidence="4">
    <location>
        <begin position="6"/>
        <end position="239"/>
    </location>
</feature>
<evidence type="ECO:0000256" key="3">
    <source>
        <dbReference type="ARBA" id="ARBA00022840"/>
    </source>
</evidence>
<dbReference type="GO" id="GO:0005524">
    <property type="term" value="F:ATP binding"/>
    <property type="evidence" value="ECO:0007669"/>
    <property type="project" value="UniProtKB-KW"/>
</dbReference>
<dbReference type="InterPro" id="IPR003439">
    <property type="entry name" value="ABC_transporter-like_ATP-bd"/>
</dbReference>
<name>A0A2S8GAE5_9BACT</name>
<dbReference type="Gene3D" id="3.40.50.300">
    <property type="entry name" value="P-loop containing nucleotide triphosphate hydrolases"/>
    <property type="match status" value="1"/>
</dbReference>
<dbReference type="AlphaFoldDB" id="A0A2S8GAE5"/>
<sequence>MSSPTIHFENTGRNFRGKWALRGMNATISPGTICGVLGANGAGKSTLLRLLAGWLPVSEGRILVDESPMRPTAIHLRRQAMLLDDATGPTKRENGASVQDLCDTIDNYQADRPGIENEVADWFEKLDVISVYKSRPGEMSKGQAYKIAMIGLFVTAPHVWLLDEPFSAGLDASGLRILEEQMAQHAAAGGIVLFSSQWPEHARRLADWALVLHEGSLEWSATPETLPTAKETPPSLQAVLQGLGPQ</sequence>
<keyword evidence="2" id="KW-0547">Nucleotide-binding</keyword>
<dbReference type="GO" id="GO:0016887">
    <property type="term" value="F:ATP hydrolysis activity"/>
    <property type="evidence" value="ECO:0007669"/>
    <property type="project" value="InterPro"/>
</dbReference>
<dbReference type="SUPFAM" id="SSF52540">
    <property type="entry name" value="P-loop containing nucleoside triphosphate hydrolases"/>
    <property type="match status" value="1"/>
</dbReference>